<dbReference type="RefSeq" id="WP_185003363.1">
    <property type="nucleotide sequence ID" value="NZ_BAAAUI010000035.1"/>
</dbReference>
<evidence type="ECO:0000313" key="3">
    <source>
        <dbReference type="EMBL" id="MBB4677408.1"/>
    </source>
</evidence>
<comment type="similarity">
    <text evidence="1">Belongs to the short-chain dehydrogenases/reductases (SDR) family.</text>
</comment>
<dbReference type="FunFam" id="3.40.50.720:FF:000173">
    <property type="entry name" value="3-oxoacyl-[acyl-carrier protein] reductase"/>
    <property type="match status" value="1"/>
</dbReference>
<accession>A0A7W7FUF5</accession>
<dbReference type="PRINTS" id="PR00080">
    <property type="entry name" value="SDRFAMILY"/>
</dbReference>
<reference evidence="3 4" key="1">
    <citation type="submission" date="2020-08" db="EMBL/GenBank/DDBJ databases">
        <title>Sequencing the genomes of 1000 actinobacteria strains.</title>
        <authorList>
            <person name="Klenk H.-P."/>
        </authorList>
    </citation>
    <scope>NUCLEOTIDE SEQUENCE [LARGE SCALE GENOMIC DNA]</scope>
    <source>
        <strain evidence="3 4">DSM 44230</strain>
    </source>
</reference>
<dbReference type="InterPro" id="IPR036291">
    <property type="entry name" value="NAD(P)-bd_dom_sf"/>
</dbReference>
<evidence type="ECO:0000256" key="1">
    <source>
        <dbReference type="ARBA" id="ARBA00006484"/>
    </source>
</evidence>
<name>A0A7W7FUF5_9PSEU</name>
<keyword evidence="2 3" id="KW-0560">Oxidoreductase</keyword>
<dbReference type="InterPro" id="IPR002347">
    <property type="entry name" value="SDR_fam"/>
</dbReference>
<dbReference type="Proteomes" id="UP000533598">
    <property type="component" value="Unassembled WGS sequence"/>
</dbReference>
<proteinExistence type="inferred from homology"/>
<keyword evidence="4" id="KW-1185">Reference proteome</keyword>
<dbReference type="PANTHER" id="PTHR42879">
    <property type="entry name" value="3-OXOACYL-(ACYL-CARRIER-PROTEIN) REDUCTASE"/>
    <property type="match status" value="1"/>
</dbReference>
<organism evidence="3 4">
    <name type="scientific">Crossiella cryophila</name>
    <dbReference type="NCBI Taxonomy" id="43355"/>
    <lineage>
        <taxon>Bacteria</taxon>
        <taxon>Bacillati</taxon>
        <taxon>Actinomycetota</taxon>
        <taxon>Actinomycetes</taxon>
        <taxon>Pseudonocardiales</taxon>
        <taxon>Pseudonocardiaceae</taxon>
        <taxon>Crossiella</taxon>
    </lineage>
</organism>
<dbReference type="InterPro" id="IPR050259">
    <property type="entry name" value="SDR"/>
</dbReference>
<evidence type="ECO:0000256" key="2">
    <source>
        <dbReference type="ARBA" id="ARBA00023002"/>
    </source>
</evidence>
<evidence type="ECO:0000313" key="4">
    <source>
        <dbReference type="Proteomes" id="UP000533598"/>
    </source>
</evidence>
<dbReference type="Pfam" id="PF13561">
    <property type="entry name" value="adh_short_C2"/>
    <property type="match status" value="1"/>
</dbReference>
<dbReference type="EMBL" id="JACHMH010000001">
    <property type="protein sequence ID" value="MBB4677408.1"/>
    <property type="molecule type" value="Genomic_DNA"/>
</dbReference>
<comment type="caution">
    <text evidence="3">The sequence shown here is derived from an EMBL/GenBank/DDBJ whole genome shotgun (WGS) entry which is preliminary data.</text>
</comment>
<dbReference type="PANTHER" id="PTHR42879:SF2">
    <property type="entry name" value="3-OXOACYL-[ACYL-CARRIER-PROTEIN] REDUCTASE FABG"/>
    <property type="match status" value="1"/>
</dbReference>
<dbReference type="AlphaFoldDB" id="A0A7W7FUF5"/>
<sequence length="253" mass="25256">MSEHNTTALVTGGAGLLGTAISRALAKAGHPVVLTYQRAADRANALAAELEAAGTPALAAPFELADPDASATLLDTIEAAGFSPVGILVNNALPQPDTRRPDLAAFTDATDASWRNLVRHNVEGTLSLIRAVLPGMLAAGYGRVVSISSTLVHSGLPGGVPYSAAKAAMHGASRSLAWEVGRAGVTVNVVTPGLIASKKAEEEIGEAIAGVTGATPIGRLVTVDEVAAAVGFLASPGAAGITGSEIVVDGGKD</sequence>
<dbReference type="Gene3D" id="3.40.50.720">
    <property type="entry name" value="NAD(P)-binding Rossmann-like Domain"/>
    <property type="match status" value="1"/>
</dbReference>
<dbReference type="SUPFAM" id="SSF51735">
    <property type="entry name" value="NAD(P)-binding Rossmann-fold domains"/>
    <property type="match status" value="1"/>
</dbReference>
<protein>
    <submittedName>
        <fullName evidence="3">3-oxoacyl-[acyl-carrier protein] reductase</fullName>
        <ecNumber evidence="3">1.1.1.100</ecNumber>
    </submittedName>
</protein>
<dbReference type="PRINTS" id="PR00081">
    <property type="entry name" value="GDHRDH"/>
</dbReference>
<gene>
    <name evidence="3" type="ORF">HNR67_003526</name>
</gene>
<dbReference type="EC" id="1.1.1.100" evidence="3"/>
<dbReference type="GO" id="GO:0004316">
    <property type="term" value="F:3-oxoacyl-[acyl-carrier-protein] reductase (NADPH) activity"/>
    <property type="evidence" value="ECO:0007669"/>
    <property type="project" value="UniProtKB-EC"/>
</dbReference>